<dbReference type="InterPro" id="IPR027417">
    <property type="entry name" value="P-loop_NTPase"/>
</dbReference>
<dbReference type="SUPFAM" id="SSF53795">
    <property type="entry name" value="PEP carboxykinase-like"/>
    <property type="match status" value="1"/>
</dbReference>
<reference evidence="1 2" key="1">
    <citation type="submission" date="2014-06" db="EMBL/GenBank/DDBJ databases">
        <title>Genomes of Alteromonas australica, a world apart.</title>
        <authorList>
            <person name="Gonzaga A."/>
            <person name="Lopez-Perez M."/>
            <person name="Rodriguez-Valera F."/>
        </authorList>
    </citation>
    <scope>NUCLEOTIDE SEQUENCE [LARGE SCALE GENOMIC DNA]</scope>
    <source>
        <strain evidence="1 2">H 17</strain>
    </source>
</reference>
<dbReference type="eggNOG" id="COG1493">
    <property type="taxonomic scope" value="Bacteria"/>
</dbReference>
<gene>
    <name evidence="1" type="ORF">EP13_13155</name>
</gene>
<dbReference type="InterPro" id="IPR027600">
    <property type="entry name" value="HprK-rel_A"/>
</dbReference>
<protein>
    <submittedName>
        <fullName evidence="1">Aldolase</fullName>
    </submittedName>
</protein>
<dbReference type="RefSeq" id="WP_044057639.1">
    <property type="nucleotide sequence ID" value="NZ_CBCSKJ010000002.1"/>
</dbReference>
<organism evidence="1 2">
    <name type="scientific">Alteromonas australica</name>
    <dbReference type="NCBI Taxonomy" id="589873"/>
    <lineage>
        <taxon>Bacteria</taxon>
        <taxon>Pseudomonadati</taxon>
        <taxon>Pseudomonadota</taxon>
        <taxon>Gammaproteobacteria</taxon>
        <taxon>Alteromonadales</taxon>
        <taxon>Alteromonadaceae</taxon>
        <taxon>Alteromonas/Salinimonas group</taxon>
        <taxon>Alteromonas</taxon>
    </lineage>
</organism>
<evidence type="ECO:0000313" key="2">
    <source>
        <dbReference type="Proteomes" id="UP000056090"/>
    </source>
</evidence>
<dbReference type="KEGG" id="aal:EP13_13155"/>
<proteinExistence type="predicted"/>
<sequence>MTYRFILSCAPYTFEVSTEFTNVAEFLRALYGSRLIEPAHYHGFIDYKVSLSNTTGMRALVKPQARFLFEGIEPFKPFSVQQGHALIEWGLNWVVSSQEFSYVIIHAAVLAKGDKAIVCPALSGSGKSTLAAYLSRNGWRLLSDEMALISPNSSTVTPFVRPICLKNHSIDLAKRWFPDAFFSKVAVNTHKGDVIHLRPDPHSIEHSTTPAQVVGVIFPKYNQDTFLDVYKIDKAGCFQGLTQNAFNYGILGKDGVSSLINIAETSQCFEIHYNDMAEVNRFLSEVVEGE</sequence>
<dbReference type="Proteomes" id="UP000056090">
    <property type="component" value="Chromosome"/>
</dbReference>
<evidence type="ECO:0000313" key="1">
    <source>
        <dbReference type="EMBL" id="AIF99558.1"/>
    </source>
</evidence>
<dbReference type="Gene3D" id="3.40.50.300">
    <property type="entry name" value="P-loop containing nucleotide triphosphate hydrolases"/>
    <property type="match status" value="1"/>
</dbReference>
<dbReference type="EMBL" id="CP008849">
    <property type="protein sequence ID" value="AIF99558.1"/>
    <property type="molecule type" value="Genomic_DNA"/>
</dbReference>
<dbReference type="AlphaFoldDB" id="A0A075P1B2"/>
<name>A0A075P1B2_9ALTE</name>
<accession>A0A075P1B2</accession>
<dbReference type="NCBIfam" id="TIGR04352">
    <property type="entry name" value="HprK_rel_A"/>
    <property type="match status" value="1"/>
</dbReference>
<keyword evidence="2" id="KW-1185">Reference proteome</keyword>
<dbReference type="GeneID" id="78255851"/>